<reference evidence="1" key="1">
    <citation type="submission" date="2021-05" db="EMBL/GenBank/DDBJ databases">
        <authorList>
            <person name="Pan Q."/>
            <person name="Jouanno E."/>
            <person name="Zahm M."/>
            <person name="Klopp C."/>
            <person name="Cabau C."/>
            <person name="Louis A."/>
            <person name="Berthelot C."/>
            <person name="Parey E."/>
            <person name="Roest Crollius H."/>
            <person name="Montfort J."/>
            <person name="Robinson-Rechavi M."/>
            <person name="Bouchez O."/>
            <person name="Lampietro C."/>
            <person name="Lopez Roques C."/>
            <person name="Donnadieu C."/>
            <person name="Postlethwait J."/>
            <person name="Bobe J."/>
            <person name="Dillon D."/>
            <person name="Chandos A."/>
            <person name="von Hippel F."/>
            <person name="Guiguen Y."/>
        </authorList>
    </citation>
    <scope>NUCLEOTIDE SEQUENCE</scope>
    <source>
        <strain evidence="1">YG-Jan2019</strain>
    </source>
</reference>
<dbReference type="EMBL" id="CM055755">
    <property type="protein sequence ID" value="KAJ7990351.1"/>
    <property type="molecule type" value="Genomic_DNA"/>
</dbReference>
<sequence>MPAETPETRRAISSQQSETKGSVENTSFVGGWRVCRGDHNGLFGRGASAYSSPISCLGENHISCPIGQQQGPWQPVNDRGSDLTARAHPVLVDPVRSGGMPTTIRAVKPLTVLKGRWGTWGFTLNAQQLLAHKLPPQNYLFGNIDVVPGDCKTFGFSSPGFSNPLADLYSKLIYSACHCKKRQEVPSQTVTRLWHQPVRVSSPGPVGSPDVRLFAHSRFQLRRLLSIAFPHWLSYRATRSLGLTLLGTVSGFLRARTDAQSVPPIAGGRRTSSGCVCRLPRDRSGSENGKEPGRWQRKQMDAAAGAGAVSPVSSFVRPVGG</sequence>
<accession>A0ACC2FG37</accession>
<comment type="caution">
    <text evidence="1">The sequence shown here is derived from an EMBL/GenBank/DDBJ whole genome shotgun (WGS) entry which is preliminary data.</text>
</comment>
<evidence type="ECO:0000313" key="1">
    <source>
        <dbReference type="EMBL" id="KAJ7990351.1"/>
    </source>
</evidence>
<dbReference type="Proteomes" id="UP001157502">
    <property type="component" value="Chromosome 28"/>
</dbReference>
<evidence type="ECO:0000313" key="2">
    <source>
        <dbReference type="Proteomes" id="UP001157502"/>
    </source>
</evidence>
<organism evidence="1 2">
    <name type="scientific">Dallia pectoralis</name>
    <name type="common">Alaska blackfish</name>
    <dbReference type="NCBI Taxonomy" id="75939"/>
    <lineage>
        <taxon>Eukaryota</taxon>
        <taxon>Metazoa</taxon>
        <taxon>Chordata</taxon>
        <taxon>Craniata</taxon>
        <taxon>Vertebrata</taxon>
        <taxon>Euteleostomi</taxon>
        <taxon>Actinopterygii</taxon>
        <taxon>Neopterygii</taxon>
        <taxon>Teleostei</taxon>
        <taxon>Protacanthopterygii</taxon>
        <taxon>Esociformes</taxon>
        <taxon>Umbridae</taxon>
        <taxon>Dallia</taxon>
    </lineage>
</organism>
<protein>
    <submittedName>
        <fullName evidence="1">Uncharacterized protein</fullName>
    </submittedName>
</protein>
<keyword evidence="2" id="KW-1185">Reference proteome</keyword>
<proteinExistence type="predicted"/>
<gene>
    <name evidence="1" type="ORF">DPEC_G00299400</name>
</gene>
<name>A0ACC2FG37_DALPE</name>